<feature type="compositionally biased region" description="Basic and acidic residues" evidence="1">
    <location>
        <begin position="251"/>
        <end position="265"/>
    </location>
</feature>
<gene>
    <name evidence="2" type="ORF">SO802_029604</name>
</gene>
<dbReference type="Proteomes" id="UP001459277">
    <property type="component" value="Unassembled WGS sequence"/>
</dbReference>
<comment type="caution">
    <text evidence="2">The sequence shown here is derived from an EMBL/GenBank/DDBJ whole genome shotgun (WGS) entry which is preliminary data.</text>
</comment>
<organism evidence="2 3">
    <name type="scientific">Lithocarpus litseifolius</name>
    <dbReference type="NCBI Taxonomy" id="425828"/>
    <lineage>
        <taxon>Eukaryota</taxon>
        <taxon>Viridiplantae</taxon>
        <taxon>Streptophyta</taxon>
        <taxon>Embryophyta</taxon>
        <taxon>Tracheophyta</taxon>
        <taxon>Spermatophyta</taxon>
        <taxon>Magnoliopsida</taxon>
        <taxon>eudicotyledons</taxon>
        <taxon>Gunneridae</taxon>
        <taxon>Pentapetalae</taxon>
        <taxon>rosids</taxon>
        <taxon>fabids</taxon>
        <taxon>Fagales</taxon>
        <taxon>Fagaceae</taxon>
        <taxon>Lithocarpus</taxon>
    </lineage>
</organism>
<reference evidence="2 3" key="1">
    <citation type="submission" date="2024-01" db="EMBL/GenBank/DDBJ databases">
        <title>A telomere-to-telomere, gap-free genome of sweet tea (Lithocarpus litseifolius).</title>
        <authorList>
            <person name="Zhou J."/>
        </authorList>
    </citation>
    <scope>NUCLEOTIDE SEQUENCE [LARGE SCALE GENOMIC DNA]</scope>
    <source>
        <strain evidence="2">Zhou-2022a</strain>
        <tissue evidence="2">Leaf</tissue>
    </source>
</reference>
<accession>A0AAW2BWU7</accession>
<evidence type="ECO:0000256" key="1">
    <source>
        <dbReference type="SAM" id="MobiDB-lite"/>
    </source>
</evidence>
<evidence type="ECO:0000313" key="3">
    <source>
        <dbReference type="Proteomes" id="UP001459277"/>
    </source>
</evidence>
<dbReference type="AlphaFoldDB" id="A0AAW2BWU7"/>
<feature type="compositionally biased region" description="Low complexity" evidence="1">
    <location>
        <begin position="117"/>
        <end position="140"/>
    </location>
</feature>
<dbReference type="PRINTS" id="PR01217">
    <property type="entry name" value="PRICHEXTENSN"/>
</dbReference>
<feature type="region of interest" description="Disordered" evidence="1">
    <location>
        <begin position="105"/>
        <end position="320"/>
    </location>
</feature>
<name>A0AAW2BWU7_9ROSI</name>
<feature type="compositionally biased region" description="Pro residues" evidence="1">
    <location>
        <begin position="192"/>
        <end position="201"/>
    </location>
</feature>
<sequence>MDKSGDRVHLMFLEFLQNLHDPPQYSWGSGCLAWWVRVPSPKSRPSATALIHYREQLVRMQPGQIMWQPYEVDFGHLPDFCVAGRDMWTAKETELAATATPSTSATLLIPPTRGRRATASPSTSAARGRGRPATTRGVVTSPEIPAPIWHATPQPEVHPPIPDASPQFEVPSPTPPSQPSFDLGISFHLTPPMHPETPSYPPTSSSVPTLPIDPPRTEPMTMIPTPGLYTEHHYPPTSSSSDPLGPPIRIDTVHPDTDVPDEHPPHQPSPPRGRPQRARRAPTCGTGEHKIGHKGTSMHDDQPKDDASQPPPPPKHYTRVKKRKIVGMVYIEEEGKAALIEGRELPVY</sequence>
<evidence type="ECO:0000313" key="2">
    <source>
        <dbReference type="EMBL" id="KAK9989365.1"/>
    </source>
</evidence>
<evidence type="ECO:0008006" key="4">
    <source>
        <dbReference type="Google" id="ProtNLM"/>
    </source>
</evidence>
<feature type="compositionally biased region" description="Basic and acidic residues" evidence="1">
    <location>
        <begin position="297"/>
        <end position="307"/>
    </location>
</feature>
<dbReference type="EMBL" id="JAZDWU010000010">
    <property type="protein sequence ID" value="KAK9989365.1"/>
    <property type="molecule type" value="Genomic_DNA"/>
</dbReference>
<protein>
    <recommendedName>
        <fullName evidence="4">Aminotransferase-like plant mobile domain-containing protein</fullName>
    </recommendedName>
</protein>
<proteinExistence type="predicted"/>
<keyword evidence="3" id="KW-1185">Reference proteome</keyword>